<dbReference type="OrthoDB" id="2645723at2"/>
<protein>
    <submittedName>
        <fullName evidence="2">Lysophospholipase, alpha-beta hydrolase superfamily</fullName>
    </submittedName>
</protein>
<dbReference type="InterPro" id="IPR000073">
    <property type="entry name" value="AB_hydrolase_1"/>
</dbReference>
<name>A0A1H2SVJ9_9PSEU</name>
<keyword evidence="3" id="KW-1185">Reference proteome</keyword>
<organism evidence="2 3">
    <name type="scientific">Amycolatopsis xylanica</name>
    <dbReference type="NCBI Taxonomy" id="589385"/>
    <lineage>
        <taxon>Bacteria</taxon>
        <taxon>Bacillati</taxon>
        <taxon>Actinomycetota</taxon>
        <taxon>Actinomycetes</taxon>
        <taxon>Pseudonocardiales</taxon>
        <taxon>Pseudonocardiaceae</taxon>
        <taxon>Amycolatopsis</taxon>
    </lineage>
</organism>
<dbReference type="Pfam" id="PF00561">
    <property type="entry name" value="Abhydrolase_1"/>
    <property type="match status" value="1"/>
</dbReference>
<dbReference type="InterPro" id="IPR050266">
    <property type="entry name" value="AB_hydrolase_sf"/>
</dbReference>
<dbReference type="PANTHER" id="PTHR43798">
    <property type="entry name" value="MONOACYLGLYCEROL LIPASE"/>
    <property type="match status" value="1"/>
</dbReference>
<dbReference type="InterPro" id="IPR029058">
    <property type="entry name" value="AB_hydrolase_fold"/>
</dbReference>
<evidence type="ECO:0000313" key="2">
    <source>
        <dbReference type="EMBL" id="SDW35475.1"/>
    </source>
</evidence>
<dbReference type="PANTHER" id="PTHR43798:SF33">
    <property type="entry name" value="HYDROLASE, PUTATIVE (AFU_ORTHOLOGUE AFUA_2G14860)-RELATED"/>
    <property type="match status" value="1"/>
</dbReference>
<evidence type="ECO:0000313" key="3">
    <source>
        <dbReference type="Proteomes" id="UP000199515"/>
    </source>
</evidence>
<evidence type="ECO:0000259" key="1">
    <source>
        <dbReference type="Pfam" id="PF00561"/>
    </source>
</evidence>
<reference evidence="2 3" key="1">
    <citation type="submission" date="2016-10" db="EMBL/GenBank/DDBJ databases">
        <authorList>
            <person name="de Groot N.N."/>
        </authorList>
    </citation>
    <scope>NUCLEOTIDE SEQUENCE [LARGE SCALE GENOMIC DNA]</scope>
    <source>
        <strain evidence="2 3">CPCC 202699</strain>
    </source>
</reference>
<keyword evidence="2" id="KW-0378">Hydrolase</keyword>
<dbReference type="PRINTS" id="PR00111">
    <property type="entry name" value="ABHYDROLASE"/>
</dbReference>
<dbReference type="STRING" id="589385.SAMN05421504_101357"/>
<dbReference type="EMBL" id="FNON01000001">
    <property type="protein sequence ID" value="SDW35475.1"/>
    <property type="molecule type" value="Genomic_DNA"/>
</dbReference>
<sequence length="268" mass="29056">MSKIRVGDIDVHVQRLPPVVPPPAGEEAPIVVLIHGLLYDSLASFYFTLGPAFANAGMDVIMYDLRGHGKSSRPPTGYLLEDFVHDLDLMLGVLGVDRPVHLIGNCFGATVAYGYAASRPDRVASIVAIEGTPPVPLWAEMLGDTLADAKVNLASEAYLANLSAEHGSHVARLTKAAGRILQVTALAEEVVRSKTIDHYLGDIKCPVFAVFGEDSPMAIQREHMEKYLERGRVTMLPDQGHSVLVERTDEITTLIGDWVAEHALVEAE</sequence>
<dbReference type="AlphaFoldDB" id="A0A1H2SVJ9"/>
<proteinExistence type="predicted"/>
<accession>A0A1H2SVJ9</accession>
<dbReference type="Gene3D" id="3.40.50.1820">
    <property type="entry name" value="alpha/beta hydrolase"/>
    <property type="match status" value="1"/>
</dbReference>
<feature type="domain" description="AB hydrolase-1" evidence="1">
    <location>
        <begin position="29"/>
        <end position="145"/>
    </location>
</feature>
<dbReference type="Proteomes" id="UP000199515">
    <property type="component" value="Unassembled WGS sequence"/>
</dbReference>
<dbReference type="SUPFAM" id="SSF53474">
    <property type="entry name" value="alpha/beta-Hydrolases"/>
    <property type="match status" value="1"/>
</dbReference>
<gene>
    <name evidence="2" type="ORF">SAMN05421504_101357</name>
</gene>
<dbReference type="GO" id="GO:0016787">
    <property type="term" value="F:hydrolase activity"/>
    <property type="evidence" value="ECO:0007669"/>
    <property type="project" value="UniProtKB-KW"/>
</dbReference>
<dbReference type="GO" id="GO:0016020">
    <property type="term" value="C:membrane"/>
    <property type="evidence" value="ECO:0007669"/>
    <property type="project" value="TreeGrafter"/>
</dbReference>
<dbReference type="RefSeq" id="WP_091285703.1">
    <property type="nucleotide sequence ID" value="NZ_FNON01000001.1"/>
</dbReference>